<feature type="compositionally biased region" description="Basic and acidic residues" evidence="1">
    <location>
        <begin position="255"/>
        <end position="265"/>
    </location>
</feature>
<evidence type="ECO:0000256" key="1">
    <source>
        <dbReference type="SAM" id="MobiDB-lite"/>
    </source>
</evidence>
<name>A0AAD6XIZ7_9AGAR</name>
<accession>A0AAD6XIZ7</accession>
<feature type="compositionally biased region" description="Low complexity" evidence="1">
    <location>
        <begin position="215"/>
        <end position="236"/>
    </location>
</feature>
<proteinExistence type="predicted"/>
<gene>
    <name evidence="2" type="ORF">B0H15DRAFT_1027312</name>
</gene>
<reference evidence="2" key="1">
    <citation type="submission" date="2023-03" db="EMBL/GenBank/DDBJ databases">
        <title>Massive genome expansion in bonnet fungi (Mycena s.s.) driven by repeated elements and novel gene families across ecological guilds.</title>
        <authorList>
            <consortium name="Lawrence Berkeley National Laboratory"/>
            <person name="Harder C.B."/>
            <person name="Miyauchi S."/>
            <person name="Viragh M."/>
            <person name="Kuo A."/>
            <person name="Thoen E."/>
            <person name="Andreopoulos B."/>
            <person name="Lu D."/>
            <person name="Skrede I."/>
            <person name="Drula E."/>
            <person name="Henrissat B."/>
            <person name="Morin E."/>
            <person name="Kohler A."/>
            <person name="Barry K."/>
            <person name="LaButti K."/>
            <person name="Morin E."/>
            <person name="Salamov A."/>
            <person name="Lipzen A."/>
            <person name="Mereny Z."/>
            <person name="Hegedus B."/>
            <person name="Baldrian P."/>
            <person name="Stursova M."/>
            <person name="Weitz H."/>
            <person name="Taylor A."/>
            <person name="Grigoriev I.V."/>
            <person name="Nagy L.G."/>
            <person name="Martin F."/>
            <person name="Kauserud H."/>
        </authorList>
    </citation>
    <scope>NUCLEOTIDE SEQUENCE</scope>
    <source>
        <strain evidence="2">CBHHK173m</strain>
    </source>
</reference>
<organism evidence="2 3">
    <name type="scientific">Mycena belliarum</name>
    <dbReference type="NCBI Taxonomy" id="1033014"/>
    <lineage>
        <taxon>Eukaryota</taxon>
        <taxon>Fungi</taxon>
        <taxon>Dikarya</taxon>
        <taxon>Basidiomycota</taxon>
        <taxon>Agaricomycotina</taxon>
        <taxon>Agaricomycetes</taxon>
        <taxon>Agaricomycetidae</taxon>
        <taxon>Agaricales</taxon>
        <taxon>Marasmiineae</taxon>
        <taxon>Mycenaceae</taxon>
        <taxon>Mycena</taxon>
    </lineage>
</organism>
<protein>
    <submittedName>
        <fullName evidence="2">Uncharacterized protein</fullName>
    </submittedName>
</protein>
<dbReference type="EMBL" id="JARJCN010000106">
    <property type="protein sequence ID" value="KAJ7075005.1"/>
    <property type="molecule type" value="Genomic_DNA"/>
</dbReference>
<evidence type="ECO:0000313" key="3">
    <source>
        <dbReference type="Proteomes" id="UP001222325"/>
    </source>
</evidence>
<keyword evidence="3" id="KW-1185">Reference proteome</keyword>
<comment type="caution">
    <text evidence="2">The sequence shown here is derived from an EMBL/GenBank/DDBJ whole genome shotgun (WGS) entry which is preliminary data.</text>
</comment>
<dbReference type="AlphaFoldDB" id="A0AAD6XIZ7"/>
<dbReference type="Proteomes" id="UP001222325">
    <property type="component" value="Unassembled WGS sequence"/>
</dbReference>
<evidence type="ECO:0000313" key="2">
    <source>
        <dbReference type="EMBL" id="KAJ7075005.1"/>
    </source>
</evidence>
<sequence length="281" mass="29607">MSSSTSYSRPALSEQRFARLTSILADANETHAMRASAAARTKAKRTFHGRLRAQRLGLAVDTVRAIACPAHHVAALPPPIIERATPPPRLRTKPTLRIQIPGARRAPADVPTTGAPYSTIYLSAAPAPAAAQAPTVLRGQQNPWRGPTSRFSLTPDDPLFTLAPRRAPLPPAAPPIVPVVPFDEDDVSTWMLMYPASGAADYAASSTFSSFSPSASASSSAGSSASSSGTSRVSSAGPATPADLPIAPFALSAKRKSEDELLSDKRPKHGRKTWARGRTLC</sequence>
<feature type="compositionally biased region" description="Basic residues" evidence="1">
    <location>
        <begin position="266"/>
        <end position="275"/>
    </location>
</feature>
<feature type="region of interest" description="Disordered" evidence="1">
    <location>
        <begin position="215"/>
        <end position="281"/>
    </location>
</feature>